<dbReference type="OrthoDB" id="1113207at2759"/>
<dbReference type="AlphaFoldDB" id="A0A6D2HR85"/>
<protein>
    <recommendedName>
        <fullName evidence="1">Reverse transcriptase zinc-binding domain-containing protein</fullName>
    </recommendedName>
</protein>
<organism evidence="2 3">
    <name type="scientific">Microthlaspi erraticum</name>
    <dbReference type="NCBI Taxonomy" id="1685480"/>
    <lineage>
        <taxon>Eukaryota</taxon>
        <taxon>Viridiplantae</taxon>
        <taxon>Streptophyta</taxon>
        <taxon>Embryophyta</taxon>
        <taxon>Tracheophyta</taxon>
        <taxon>Spermatophyta</taxon>
        <taxon>Magnoliopsida</taxon>
        <taxon>eudicotyledons</taxon>
        <taxon>Gunneridae</taxon>
        <taxon>Pentapetalae</taxon>
        <taxon>rosids</taxon>
        <taxon>malvids</taxon>
        <taxon>Brassicales</taxon>
        <taxon>Brassicaceae</taxon>
        <taxon>Coluteocarpeae</taxon>
        <taxon>Microthlaspi</taxon>
    </lineage>
</organism>
<proteinExistence type="predicted"/>
<dbReference type="Pfam" id="PF13966">
    <property type="entry name" value="zf-RVT"/>
    <property type="match status" value="1"/>
</dbReference>
<reference evidence="2" key="1">
    <citation type="submission" date="2020-01" db="EMBL/GenBank/DDBJ databases">
        <authorList>
            <person name="Mishra B."/>
        </authorList>
    </citation>
    <scope>NUCLEOTIDE SEQUENCE [LARGE SCALE GENOMIC DNA]</scope>
</reference>
<name>A0A6D2HR85_9BRAS</name>
<evidence type="ECO:0000313" key="2">
    <source>
        <dbReference type="EMBL" id="CAA7017040.1"/>
    </source>
</evidence>
<evidence type="ECO:0000259" key="1">
    <source>
        <dbReference type="Pfam" id="PF13966"/>
    </source>
</evidence>
<dbReference type="Proteomes" id="UP000467841">
    <property type="component" value="Unassembled WGS sequence"/>
</dbReference>
<feature type="domain" description="Reverse transcriptase zinc-binding" evidence="1">
    <location>
        <begin position="109"/>
        <end position="181"/>
    </location>
</feature>
<accession>A0A6D2HR85</accession>
<dbReference type="InterPro" id="IPR026960">
    <property type="entry name" value="RVT-Znf"/>
</dbReference>
<evidence type="ECO:0000313" key="3">
    <source>
        <dbReference type="Proteomes" id="UP000467841"/>
    </source>
</evidence>
<gene>
    <name evidence="2" type="ORF">MERR_LOCUS4275</name>
</gene>
<comment type="caution">
    <text evidence="2">The sequence shown here is derived from an EMBL/GenBank/DDBJ whole genome shotgun (WGS) entry which is preliminary data.</text>
</comment>
<sequence length="193" mass="22287">MSTNIWTDPWISLDAQCRPMGPPTEATKELRVSTLISPKTKEWNKEMIRAILPGYESQIQELRPSKSGAQDKLIWLAAEGGIYSVKTGYYAAIKADEEARQRAGDHQLEQHRGFKWIREIWQVHTTPKTRLFIWKAMWEALPVGENLRARNVNASVRCPHCNEVETTLHLLFHCTFARKVWNLVPCKQPLSQH</sequence>
<dbReference type="EMBL" id="CACVBM020000277">
    <property type="protein sequence ID" value="CAA7017040.1"/>
    <property type="molecule type" value="Genomic_DNA"/>
</dbReference>
<keyword evidence="3" id="KW-1185">Reference proteome</keyword>